<reference evidence="2 3" key="1">
    <citation type="submission" date="2019-03" db="EMBL/GenBank/DDBJ databases">
        <title>Genomic Encyclopedia of Type Strains, Phase III (KMG-III): the genomes of soil and plant-associated and newly described type strains.</title>
        <authorList>
            <person name="Whitman W."/>
        </authorList>
    </citation>
    <scope>NUCLEOTIDE SEQUENCE [LARGE SCALE GENOMIC DNA]</scope>
    <source>
        <strain evidence="2 3">VKM Ac-2573</strain>
    </source>
</reference>
<evidence type="ECO:0000313" key="3">
    <source>
        <dbReference type="Proteomes" id="UP000295146"/>
    </source>
</evidence>
<feature type="domain" description="Putative restriction endonuclease" evidence="1">
    <location>
        <begin position="21"/>
        <end position="170"/>
    </location>
</feature>
<keyword evidence="2" id="KW-0378">Hydrolase</keyword>
<evidence type="ECO:0000259" key="1">
    <source>
        <dbReference type="Pfam" id="PF05685"/>
    </source>
</evidence>
<dbReference type="InterPro" id="IPR011335">
    <property type="entry name" value="Restrct_endonuc-II-like"/>
</dbReference>
<comment type="caution">
    <text evidence="2">The sequence shown here is derived from an EMBL/GenBank/DDBJ whole genome shotgun (WGS) entry which is preliminary data.</text>
</comment>
<dbReference type="PANTHER" id="PTHR35400:SF3">
    <property type="entry name" value="SLL1072 PROTEIN"/>
    <property type="match status" value="1"/>
</dbReference>
<dbReference type="Gene3D" id="3.90.1570.10">
    <property type="entry name" value="tt1808, chain A"/>
    <property type="match status" value="1"/>
</dbReference>
<evidence type="ECO:0000313" key="2">
    <source>
        <dbReference type="EMBL" id="TDW66615.1"/>
    </source>
</evidence>
<dbReference type="EMBL" id="SODP01000003">
    <property type="protein sequence ID" value="TDW66615.1"/>
    <property type="molecule type" value="Genomic_DNA"/>
</dbReference>
<sequence length="182" mass="20080">MSVETLESGPYTLAYLDTAPDDGRRREIIDGGLFVTPSPSRIHQRAVVQLGTKLNIACPAGFEVLVAPFDYRPTSKRSVQPDVLVCTPDEVGSKHARKPLALAVEILSPSTKMLDLLLKRGVYEQAGVQSYWILDPDAESLTVLELVDAVYVERDVVTGEKVFEAALPFPVQIVPSELFRER</sequence>
<name>A0A4R8C456_9ACTN</name>
<proteinExistence type="predicted"/>
<dbReference type="GO" id="GO:0004519">
    <property type="term" value="F:endonuclease activity"/>
    <property type="evidence" value="ECO:0007669"/>
    <property type="project" value="UniProtKB-KW"/>
</dbReference>
<dbReference type="PANTHER" id="PTHR35400">
    <property type="entry name" value="SLR1083 PROTEIN"/>
    <property type="match status" value="1"/>
</dbReference>
<accession>A0A4R8C456</accession>
<dbReference type="Pfam" id="PF05685">
    <property type="entry name" value="Uma2"/>
    <property type="match status" value="1"/>
</dbReference>
<protein>
    <submittedName>
        <fullName evidence="2">Uma2 family endonuclease</fullName>
    </submittedName>
</protein>
<dbReference type="CDD" id="cd06260">
    <property type="entry name" value="DUF820-like"/>
    <property type="match status" value="1"/>
</dbReference>
<dbReference type="InterPro" id="IPR012296">
    <property type="entry name" value="Nuclease_put_TT1808"/>
</dbReference>
<keyword evidence="2" id="KW-0540">Nuclease</keyword>
<dbReference type="AlphaFoldDB" id="A0A4R8C456"/>
<dbReference type="SUPFAM" id="SSF52980">
    <property type="entry name" value="Restriction endonuclease-like"/>
    <property type="match status" value="1"/>
</dbReference>
<dbReference type="InterPro" id="IPR008538">
    <property type="entry name" value="Uma2"/>
</dbReference>
<organism evidence="2 3">
    <name type="scientific">Kribbella pratensis</name>
    <dbReference type="NCBI Taxonomy" id="2512112"/>
    <lineage>
        <taxon>Bacteria</taxon>
        <taxon>Bacillati</taxon>
        <taxon>Actinomycetota</taxon>
        <taxon>Actinomycetes</taxon>
        <taxon>Propionibacteriales</taxon>
        <taxon>Kribbellaceae</taxon>
        <taxon>Kribbella</taxon>
    </lineage>
</organism>
<gene>
    <name evidence="2" type="ORF">EV653_6646</name>
</gene>
<dbReference type="Proteomes" id="UP000295146">
    <property type="component" value="Unassembled WGS sequence"/>
</dbReference>
<keyword evidence="3" id="KW-1185">Reference proteome</keyword>
<keyword evidence="2" id="KW-0255">Endonuclease</keyword>